<sequence>MSSGMTYYFRRSFSPALLVTHQVMLLQPQKIALRNSNPHMFLSKPYTNSAPNESASFAWKKKWDSVQIYLRSIDWKQRIWGIFGLLSSGGVVFLAGDLLYAWW</sequence>
<evidence type="ECO:0000256" key="1">
    <source>
        <dbReference type="SAM" id="Phobius"/>
    </source>
</evidence>
<keyword evidence="1" id="KW-0812">Transmembrane</keyword>
<gene>
    <name evidence="2" type="ORF">ALEPTO_LOCUS13037</name>
</gene>
<feature type="transmembrane region" description="Helical" evidence="1">
    <location>
        <begin position="79"/>
        <end position="102"/>
    </location>
</feature>
<dbReference type="EMBL" id="CAJVPS010036430">
    <property type="protein sequence ID" value="CAG8743266.1"/>
    <property type="molecule type" value="Genomic_DNA"/>
</dbReference>
<protein>
    <submittedName>
        <fullName evidence="2">9331_t:CDS:1</fullName>
    </submittedName>
</protein>
<keyword evidence="3" id="KW-1185">Reference proteome</keyword>
<evidence type="ECO:0000313" key="2">
    <source>
        <dbReference type="EMBL" id="CAG8743266.1"/>
    </source>
</evidence>
<feature type="non-terminal residue" evidence="2">
    <location>
        <position position="103"/>
    </location>
</feature>
<keyword evidence="1" id="KW-0472">Membrane</keyword>
<dbReference type="Proteomes" id="UP000789508">
    <property type="component" value="Unassembled WGS sequence"/>
</dbReference>
<accession>A0A9N9INJ5</accession>
<keyword evidence="1" id="KW-1133">Transmembrane helix</keyword>
<dbReference type="AlphaFoldDB" id="A0A9N9INJ5"/>
<evidence type="ECO:0000313" key="3">
    <source>
        <dbReference type="Proteomes" id="UP000789508"/>
    </source>
</evidence>
<proteinExistence type="predicted"/>
<comment type="caution">
    <text evidence="2">The sequence shown here is derived from an EMBL/GenBank/DDBJ whole genome shotgun (WGS) entry which is preliminary data.</text>
</comment>
<name>A0A9N9INJ5_9GLOM</name>
<reference evidence="2" key="1">
    <citation type="submission" date="2021-06" db="EMBL/GenBank/DDBJ databases">
        <authorList>
            <person name="Kallberg Y."/>
            <person name="Tangrot J."/>
            <person name="Rosling A."/>
        </authorList>
    </citation>
    <scope>NUCLEOTIDE SEQUENCE</scope>
    <source>
        <strain evidence="2">FL130A</strain>
    </source>
</reference>
<organism evidence="2 3">
    <name type="scientific">Ambispora leptoticha</name>
    <dbReference type="NCBI Taxonomy" id="144679"/>
    <lineage>
        <taxon>Eukaryota</taxon>
        <taxon>Fungi</taxon>
        <taxon>Fungi incertae sedis</taxon>
        <taxon>Mucoromycota</taxon>
        <taxon>Glomeromycotina</taxon>
        <taxon>Glomeromycetes</taxon>
        <taxon>Archaeosporales</taxon>
        <taxon>Ambisporaceae</taxon>
        <taxon>Ambispora</taxon>
    </lineage>
</organism>